<keyword evidence="7" id="KW-0411">Iron-sulfur</keyword>
<proteinExistence type="inferred from homology"/>
<dbReference type="PROSITE" id="PS01150">
    <property type="entry name" value="COMPLEX1_20K"/>
    <property type="match status" value="1"/>
</dbReference>
<dbReference type="EMBL" id="DF933820">
    <property type="protein sequence ID" value="GAM37461.1"/>
    <property type="molecule type" value="Genomic_DNA"/>
</dbReference>
<dbReference type="InterPro" id="IPR016163">
    <property type="entry name" value="Ald_DH_C"/>
</dbReference>
<dbReference type="GO" id="GO:0005739">
    <property type="term" value="C:mitochondrion"/>
    <property type="evidence" value="ECO:0007669"/>
    <property type="project" value="GOC"/>
</dbReference>
<dbReference type="GO" id="GO:0000981">
    <property type="term" value="F:DNA-binding transcription factor activity, RNA polymerase II-specific"/>
    <property type="evidence" value="ECO:0007669"/>
    <property type="project" value="InterPro"/>
</dbReference>
<dbReference type="InterPro" id="IPR016162">
    <property type="entry name" value="Ald_DH_N"/>
</dbReference>
<dbReference type="InterPro" id="IPR015590">
    <property type="entry name" value="Aldehyde_DH_dom"/>
</dbReference>
<accession>A0A6V8H862</accession>
<feature type="compositionally biased region" description="Polar residues" evidence="8">
    <location>
        <begin position="429"/>
        <end position="458"/>
    </location>
</feature>
<evidence type="ECO:0000256" key="7">
    <source>
        <dbReference type="RuleBase" id="RU004464"/>
    </source>
</evidence>
<dbReference type="AlphaFoldDB" id="A0A6V8H862"/>
<dbReference type="NCBIfam" id="TIGR01957">
    <property type="entry name" value="nuoB_fam"/>
    <property type="match status" value="1"/>
</dbReference>
<dbReference type="CDD" id="cd00067">
    <property type="entry name" value="GAL4"/>
    <property type="match status" value="1"/>
</dbReference>
<dbReference type="SUPFAM" id="SSF56770">
    <property type="entry name" value="HydA/Nqo6-like"/>
    <property type="match status" value="1"/>
</dbReference>
<evidence type="ECO:0000259" key="9">
    <source>
        <dbReference type="PROSITE" id="PS00463"/>
    </source>
</evidence>
<evidence type="ECO:0000256" key="1">
    <source>
        <dbReference type="ARBA" id="ARBA00009173"/>
    </source>
</evidence>
<comment type="similarity">
    <text evidence="1 7">Belongs to the complex I 20 kDa subunit family.</text>
</comment>
<dbReference type="GO" id="GO:0015990">
    <property type="term" value="P:electron transport coupled proton transport"/>
    <property type="evidence" value="ECO:0007669"/>
    <property type="project" value="TreeGrafter"/>
</dbReference>
<feature type="region of interest" description="Disordered" evidence="8">
    <location>
        <begin position="666"/>
        <end position="703"/>
    </location>
</feature>
<keyword evidence="7" id="KW-0004">4Fe-4S</keyword>
<evidence type="ECO:0000256" key="4">
    <source>
        <dbReference type="ARBA" id="ARBA00023125"/>
    </source>
</evidence>
<organism evidence="10 11">
    <name type="scientific">Talaromyces pinophilus</name>
    <name type="common">Penicillium pinophilum</name>
    <dbReference type="NCBI Taxonomy" id="128442"/>
    <lineage>
        <taxon>Eukaryota</taxon>
        <taxon>Fungi</taxon>
        <taxon>Dikarya</taxon>
        <taxon>Ascomycota</taxon>
        <taxon>Pezizomycotina</taxon>
        <taxon>Eurotiomycetes</taxon>
        <taxon>Eurotiomycetidae</taxon>
        <taxon>Eurotiales</taxon>
        <taxon>Trichocomaceae</taxon>
        <taxon>Talaromyces</taxon>
        <taxon>Talaromyces sect. Talaromyces</taxon>
    </lineage>
</organism>
<evidence type="ECO:0000256" key="2">
    <source>
        <dbReference type="ARBA" id="ARBA00023015"/>
    </source>
</evidence>
<dbReference type="Pfam" id="PF00171">
    <property type="entry name" value="Aldedh"/>
    <property type="match status" value="1"/>
</dbReference>
<keyword evidence="2" id="KW-0805">Transcription regulation</keyword>
<dbReference type="GO" id="GO:0032981">
    <property type="term" value="P:mitochondrial respiratory chain complex I assembly"/>
    <property type="evidence" value="ECO:0007669"/>
    <property type="project" value="TreeGrafter"/>
</dbReference>
<keyword evidence="11" id="KW-1185">Reference proteome</keyword>
<reference evidence="11" key="1">
    <citation type="journal article" date="2015" name="Genome Announc.">
        <title>Draft genome sequence of Talaromyces cellulolyticus strain Y-94, a source of lignocellulosic biomass-degrading enzymes.</title>
        <authorList>
            <person name="Fujii T."/>
            <person name="Koike H."/>
            <person name="Sawayama S."/>
            <person name="Yano S."/>
            <person name="Inoue H."/>
        </authorList>
    </citation>
    <scope>NUCLEOTIDE SEQUENCE [LARGE SCALE GENOMIC DNA]</scope>
    <source>
        <strain evidence="11">Y-94</strain>
    </source>
</reference>
<feature type="region of interest" description="Disordered" evidence="8">
    <location>
        <begin position="429"/>
        <end position="480"/>
    </location>
</feature>
<dbReference type="GO" id="GO:0016620">
    <property type="term" value="F:oxidoreductase activity, acting on the aldehyde or oxo group of donors, NAD or NADP as acceptor"/>
    <property type="evidence" value="ECO:0007669"/>
    <property type="project" value="InterPro"/>
</dbReference>
<evidence type="ECO:0000256" key="3">
    <source>
        <dbReference type="ARBA" id="ARBA00023027"/>
    </source>
</evidence>
<evidence type="ECO:0000313" key="10">
    <source>
        <dbReference type="EMBL" id="GAM37461.1"/>
    </source>
</evidence>
<dbReference type="FunFam" id="3.40.50.12280:FF:000001">
    <property type="entry name" value="NADH-quinone oxidoreductase subunit B 2"/>
    <property type="match status" value="1"/>
</dbReference>
<keyword evidence="3 7" id="KW-0520">NAD</keyword>
<dbReference type="CDD" id="cd12148">
    <property type="entry name" value="fungal_TF_MHR"/>
    <property type="match status" value="1"/>
</dbReference>
<feature type="region of interest" description="Disordered" evidence="8">
    <location>
        <begin position="1032"/>
        <end position="1052"/>
    </location>
</feature>
<dbReference type="InterPro" id="IPR016161">
    <property type="entry name" value="Ald_DH/histidinol_DH"/>
</dbReference>
<evidence type="ECO:0000313" key="11">
    <source>
        <dbReference type="Proteomes" id="UP000053095"/>
    </source>
</evidence>
<keyword evidence="7" id="KW-0408">Iron</keyword>
<dbReference type="NCBIfam" id="NF005012">
    <property type="entry name" value="PRK06411.1"/>
    <property type="match status" value="1"/>
</dbReference>
<dbReference type="Proteomes" id="UP000053095">
    <property type="component" value="Unassembled WGS sequence"/>
</dbReference>
<sequence length="1212" mass="135271">MVDRTPGPAKISFTGSTVTGKKVMISASKAFKRVTLELCTEALKQGPGTEEGVYLGPVQNAMQYERGKTFFRDIEKDQLTVSVGGKIPDGPGYFIPPTIIDRPAEGSQIVVEEPFGPIVPVLTYSTDEEAIEKANDTKYGLRASVWSSNAQRANCIAKQIEAGCVGEHALRAGSKSALWWTQSGIGVEWSVGGLKAYCNSQTLYLQFAARRLSRDGRQLSTRAHKLISEDASPTTRLLYPDHLRSRKEFDLTLHHQSQPLSKPSLTIRKMPSNPIVEQNGRKYRSKKQRPCDLCRSRKTHCRITGSEATCELCKKLSRQCTFVQKPLRRAQNSQANGDNTDRPSPPQPIVMSVGDSQHDPGLQHLPMPSNNDSSASIEGSSFWLPQMDWSTMNLSSIGLAGSGSSLGIEQPMDYALPQDVDMLNAIPGRSSSVVTPRESPNNAQNASNGGISQSSETGSEAYAPSSVGSARASTDIRQDGIEDWPSEFSLDARREYSNQLIGLSCESDPYLLRNYYYNKHDTYPMFRLDFRKMKDDASVQPFLETSGYGNSPLPADSPPVQFVMTHEDIWKDSQKFVEAIQSGGSTEEGDFELLKKIVPADLGPRLIKLFDVIGQNLLARSVASSLKTAYMTRLALANGANSCIPDILKRLDALERVVRNTTSPFSPLSTNLSNPSPSISQNTVPSTPNAVSQKPHARKGDLNGYKFRADPATIIMDAKIIISLETAVSYIHTLYDAQSTLGLLLPISKDFMLTIPSIIDNPYVQVDVRMIILYYGALHQGMLLSPDLSIAEKNKYELFFYRKTLQYMEQWLVQDNVNELSLHVAFWMTHEAYSQLDFDLAHRLHGRACQIARDLGLMQLDADTPSSSLTTNSAQPPMNPRWPRDTMGTVYRDVHRIYFWHILIANDYAFGRHLYRSSNIDLGTWKVDLPDFSTRQSLSDIKEDTQICFEASLRLSLIEVKYSELVKRHNGCSAFMLDESQLAEIRELLVEIETVLAEWKIIGQSSYCRVSTVKPFSYVTRRMYATPRISDEVERSVTPRHPRLPATIPGSGKKDSSAAEYVLTSLDQIVNWARQGSLWPLSFGLACCALEMMHTSMPRYDQDRLGIIFRASPRQADVMIVAGTVTNKMAPALRQCYDQMPDPKWVISMGSCANGGGYYHYSYSVVRGVDRIVPVDIYVPGCPPTPEALMYGIFQLQKKMKATKVTRMWYRR</sequence>
<comment type="caution">
    <text evidence="10">The sequence shown here is derived from an EMBL/GenBank/DDBJ whole genome shotgun (WGS) entry which is preliminary data.</text>
</comment>
<dbReference type="GO" id="GO:0008137">
    <property type="term" value="F:NADH dehydrogenase (ubiquinone) activity"/>
    <property type="evidence" value="ECO:0007669"/>
    <property type="project" value="InterPro"/>
</dbReference>
<dbReference type="InterPro" id="IPR001138">
    <property type="entry name" value="Zn2Cys6_DnaBD"/>
</dbReference>
<dbReference type="GO" id="GO:0008270">
    <property type="term" value="F:zinc ion binding"/>
    <property type="evidence" value="ECO:0007669"/>
    <property type="project" value="InterPro"/>
</dbReference>
<dbReference type="SUPFAM" id="SSF53720">
    <property type="entry name" value="ALDH-like"/>
    <property type="match status" value="1"/>
</dbReference>
<dbReference type="InterPro" id="IPR036864">
    <property type="entry name" value="Zn2-C6_fun-type_DNA-bd_sf"/>
</dbReference>
<evidence type="ECO:0000256" key="5">
    <source>
        <dbReference type="ARBA" id="ARBA00023163"/>
    </source>
</evidence>
<feature type="domain" description="Zn(2)-C6 fungal-type" evidence="9">
    <location>
        <begin position="290"/>
        <end position="320"/>
    </location>
</feature>
<dbReference type="GO" id="GO:0051539">
    <property type="term" value="F:4 iron, 4 sulfur cluster binding"/>
    <property type="evidence" value="ECO:0007669"/>
    <property type="project" value="UniProtKB-KW"/>
</dbReference>
<dbReference type="Gene3D" id="3.40.309.10">
    <property type="entry name" value="Aldehyde Dehydrogenase, Chain A, domain 2"/>
    <property type="match status" value="1"/>
</dbReference>
<dbReference type="InterPro" id="IPR006138">
    <property type="entry name" value="NADH_UQ_OxRdtase_20Kd_su"/>
</dbReference>
<keyword evidence="6" id="KW-0539">Nucleus</keyword>
<keyword evidence="7" id="KW-0479">Metal-binding</keyword>
<keyword evidence="5" id="KW-0804">Transcription</keyword>
<dbReference type="PANTHER" id="PTHR11995">
    <property type="entry name" value="NADH DEHYDROGENASE"/>
    <property type="match status" value="1"/>
</dbReference>
<feature type="compositionally biased region" description="Low complexity" evidence="8">
    <location>
        <begin position="666"/>
        <end position="678"/>
    </location>
</feature>
<dbReference type="Pfam" id="PF01058">
    <property type="entry name" value="Oxidored_q6"/>
    <property type="match status" value="1"/>
</dbReference>
<protein>
    <recommendedName>
        <fullName evidence="9">Zn(2)-C6 fungal-type domain-containing protein</fullName>
    </recommendedName>
</protein>
<dbReference type="GO" id="GO:0048038">
    <property type="term" value="F:quinone binding"/>
    <property type="evidence" value="ECO:0007669"/>
    <property type="project" value="InterPro"/>
</dbReference>
<dbReference type="GO" id="GO:0045271">
    <property type="term" value="C:respiratory chain complex I"/>
    <property type="evidence" value="ECO:0007669"/>
    <property type="project" value="TreeGrafter"/>
</dbReference>
<dbReference type="Gene3D" id="3.40.50.12280">
    <property type="match status" value="1"/>
</dbReference>
<dbReference type="PANTHER" id="PTHR11995:SF14">
    <property type="entry name" value="NADH DEHYDROGENASE [UBIQUINONE] IRON-SULFUR PROTEIN 7, MITOCHONDRIAL"/>
    <property type="match status" value="1"/>
</dbReference>
<dbReference type="InterPro" id="IPR006137">
    <property type="entry name" value="NADH_UbQ_OxRdtase-like_20kDa"/>
</dbReference>
<feature type="compositionally biased region" description="Polar residues" evidence="8">
    <location>
        <begin position="368"/>
        <end position="378"/>
    </location>
</feature>
<name>A0A6V8H862_TALPI</name>
<evidence type="ECO:0000256" key="8">
    <source>
        <dbReference type="SAM" id="MobiDB-lite"/>
    </source>
</evidence>
<dbReference type="Gene3D" id="3.40.605.10">
    <property type="entry name" value="Aldehyde Dehydrogenase, Chain A, domain 1"/>
    <property type="match status" value="2"/>
</dbReference>
<dbReference type="GO" id="GO:0003677">
    <property type="term" value="F:DNA binding"/>
    <property type="evidence" value="ECO:0007669"/>
    <property type="project" value="UniProtKB-KW"/>
</dbReference>
<gene>
    <name evidence="10" type="ORF">TCE0_024f07399</name>
</gene>
<dbReference type="GO" id="GO:0009060">
    <property type="term" value="P:aerobic respiration"/>
    <property type="evidence" value="ECO:0007669"/>
    <property type="project" value="TreeGrafter"/>
</dbReference>
<dbReference type="SUPFAM" id="SSF57701">
    <property type="entry name" value="Zn2/Cys6 DNA-binding domain"/>
    <property type="match status" value="1"/>
</dbReference>
<feature type="region of interest" description="Disordered" evidence="8">
    <location>
        <begin position="329"/>
        <end position="378"/>
    </location>
</feature>
<evidence type="ECO:0000256" key="6">
    <source>
        <dbReference type="ARBA" id="ARBA00023242"/>
    </source>
</evidence>
<feature type="compositionally biased region" description="Polar residues" evidence="8">
    <location>
        <begin position="679"/>
        <end position="692"/>
    </location>
</feature>
<dbReference type="HAMAP" id="MF_01356">
    <property type="entry name" value="NDH1_NuoB"/>
    <property type="match status" value="1"/>
</dbReference>
<keyword evidence="4" id="KW-0238">DNA-binding</keyword>
<dbReference type="PROSITE" id="PS00463">
    <property type="entry name" value="ZN2_CY6_FUNGAL_1"/>
    <property type="match status" value="1"/>
</dbReference>